<protein>
    <recommendedName>
        <fullName evidence="2">NmrA-like domain-containing protein</fullName>
    </recommendedName>
</protein>
<dbReference type="InterPro" id="IPR036291">
    <property type="entry name" value="NAD(P)-bd_dom_sf"/>
</dbReference>
<dbReference type="SUPFAM" id="SSF51735">
    <property type="entry name" value="NAD(P)-binding Rossmann-fold domains"/>
    <property type="match status" value="1"/>
</dbReference>
<reference evidence="3" key="2">
    <citation type="submission" date="2015-07" db="EMBL/GenBank/DDBJ databases">
        <authorList>
            <person name="Noorani M."/>
        </authorList>
    </citation>
    <scope>NUCLEOTIDE SEQUENCE</scope>
    <source>
        <strain evidence="3">Yugu1</strain>
    </source>
</reference>
<evidence type="ECO:0000256" key="1">
    <source>
        <dbReference type="ARBA" id="ARBA00005725"/>
    </source>
</evidence>
<dbReference type="AlphaFoldDB" id="A0A368QM96"/>
<dbReference type="STRING" id="4555.A0A368QM96"/>
<dbReference type="InterPro" id="IPR050608">
    <property type="entry name" value="NmrA-type/Isoflavone_red_sf"/>
</dbReference>
<dbReference type="GO" id="GO:0044550">
    <property type="term" value="P:secondary metabolite biosynthetic process"/>
    <property type="evidence" value="ECO:0007669"/>
    <property type="project" value="UniProtKB-ARBA"/>
</dbReference>
<dbReference type="InterPro" id="IPR008030">
    <property type="entry name" value="NmrA-like"/>
</dbReference>
<name>A0A368QM96_SETIT</name>
<gene>
    <name evidence="3" type="ORF">SETIT_3G297600v2</name>
</gene>
<evidence type="ECO:0000259" key="2">
    <source>
        <dbReference type="Pfam" id="PF05368"/>
    </source>
</evidence>
<dbReference type="Gene3D" id="3.40.50.720">
    <property type="entry name" value="NAD(P)-binding Rossmann-like Domain"/>
    <property type="match status" value="1"/>
</dbReference>
<proteinExistence type="inferred from homology"/>
<organism evidence="3">
    <name type="scientific">Setaria italica</name>
    <name type="common">Foxtail millet</name>
    <name type="synonym">Panicum italicum</name>
    <dbReference type="NCBI Taxonomy" id="4555"/>
    <lineage>
        <taxon>Eukaryota</taxon>
        <taxon>Viridiplantae</taxon>
        <taxon>Streptophyta</taxon>
        <taxon>Embryophyta</taxon>
        <taxon>Tracheophyta</taxon>
        <taxon>Spermatophyta</taxon>
        <taxon>Magnoliopsida</taxon>
        <taxon>Liliopsida</taxon>
        <taxon>Poales</taxon>
        <taxon>Poaceae</taxon>
        <taxon>PACMAD clade</taxon>
        <taxon>Panicoideae</taxon>
        <taxon>Panicodae</taxon>
        <taxon>Paniceae</taxon>
        <taxon>Cenchrinae</taxon>
        <taxon>Setaria</taxon>
    </lineage>
</organism>
<comment type="similarity">
    <text evidence="1">Belongs to the NmrA-type oxidoreductase family. Isoflavone reductase subfamily.</text>
</comment>
<dbReference type="OrthoDB" id="419598at2759"/>
<dbReference type="GO" id="GO:0010283">
    <property type="term" value="F:pinoresinol reductase activity"/>
    <property type="evidence" value="ECO:0007669"/>
    <property type="project" value="UniProtKB-ARBA"/>
</dbReference>
<dbReference type="Pfam" id="PF05368">
    <property type="entry name" value="NmrA"/>
    <property type="match status" value="1"/>
</dbReference>
<accession>A0A368QM96</accession>
<dbReference type="PANTHER" id="PTHR43349:SF4">
    <property type="entry name" value="PINORESINOL REDUCTASE 1-RELATED"/>
    <property type="match status" value="1"/>
</dbReference>
<dbReference type="PANTHER" id="PTHR43349">
    <property type="entry name" value="PINORESINOL REDUCTASE-RELATED"/>
    <property type="match status" value="1"/>
</dbReference>
<sequence length="173" mass="19628">MEKCRVLVVDGTGFIRRQVMTANLVQDHPAYLQRLLFFNAQGAQLMEVSRGNHTSLVITMRQSGHNRVNLVQEHNLLQLKLMEAIKKAGNVRSFIASEFGTGPASMEHALETGRTMLQNQMVIGRAMEEASIPHTYFCKLLCLLLLCLPLSNVHPFPIQREILCIWSCHQCQR</sequence>
<evidence type="ECO:0000313" key="3">
    <source>
        <dbReference type="EMBL" id="RCV18390.1"/>
    </source>
</evidence>
<dbReference type="EMBL" id="CM003530">
    <property type="protein sequence ID" value="RCV18390.1"/>
    <property type="molecule type" value="Genomic_DNA"/>
</dbReference>
<feature type="domain" description="NmrA-like" evidence="2">
    <location>
        <begin position="5"/>
        <end position="139"/>
    </location>
</feature>
<reference evidence="3" key="1">
    <citation type="journal article" date="2012" name="Nat. Biotechnol.">
        <title>Reference genome sequence of the model plant Setaria.</title>
        <authorList>
            <person name="Bennetzen J.L."/>
            <person name="Schmutz J."/>
            <person name="Wang H."/>
            <person name="Percifield R."/>
            <person name="Hawkins J."/>
            <person name="Pontaroli A.C."/>
            <person name="Estep M."/>
            <person name="Feng L."/>
            <person name="Vaughn J.N."/>
            <person name="Grimwood J."/>
            <person name="Jenkins J."/>
            <person name="Barry K."/>
            <person name="Lindquist E."/>
            <person name="Hellsten U."/>
            <person name="Deshpande S."/>
            <person name="Wang X."/>
            <person name="Wu X."/>
            <person name="Mitros T."/>
            <person name="Triplett J."/>
            <person name="Yang X."/>
            <person name="Ye C.Y."/>
            <person name="Mauro-Herrera M."/>
            <person name="Wang L."/>
            <person name="Li P."/>
            <person name="Sharma M."/>
            <person name="Sharma R."/>
            <person name="Ronald P.C."/>
            <person name="Panaud O."/>
            <person name="Kellogg E.A."/>
            <person name="Brutnell T.P."/>
            <person name="Doust A.N."/>
            <person name="Tuskan G.A."/>
            <person name="Rokhsar D."/>
            <person name="Devos K.M."/>
        </authorList>
    </citation>
    <scope>NUCLEOTIDE SEQUENCE [LARGE SCALE GENOMIC DNA]</scope>
    <source>
        <strain evidence="3">Yugu1</strain>
    </source>
</reference>